<organism evidence="1 2">
    <name type="scientific">Novosphingobium mangrovi</name>
    <name type="common">ex Hu et al. 2023</name>
    <dbReference type="NCBI Taxonomy" id="2930094"/>
    <lineage>
        <taxon>Bacteria</taxon>
        <taxon>Pseudomonadati</taxon>
        <taxon>Pseudomonadota</taxon>
        <taxon>Alphaproteobacteria</taxon>
        <taxon>Sphingomonadales</taxon>
        <taxon>Sphingomonadaceae</taxon>
        <taxon>Novosphingobium</taxon>
    </lineage>
</organism>
<comment type="caution">
    <text evidence="1">The sequence shown here is derived from an EMBL/GenBank/DDBJ whole genome shotgun (WGS) entry which is preliminary data.</text>
</comment>
<dbReference type="EMBL" id="JALHAT010000069">
    <property type="protein sequence ID" value="MCJ1962875.1"/>
    <property type="molecule type" value="Genomic_DNA"/>
</dbReference>
<protein>
    <submittedName>
        <fullName evidence="1">Uncharacterized protein</fullName>
    </submittedName>
</protein>
<dbReference type="RefSeq" id="WP_243803166.1">
    <property type="nucleotide sequence ID" value="NZ_JALHAT010000069.1"/>
</dbReference>
<accession>A0ABT0AI48</accession>
<name>A0ABT0AI48_9SPHN</name>
<dbReference type="Proteomes" id="UP001162802">
    <property type="component" value="Unassembled WGS sequence"/>
</dbReference>
<evidence type="ECO:0000313" key="1">
    <source>
        <dbReference type="EMBL" id="MCJ1962875.1"/>
    </source>
</evidence>
<sequence length="110" mass="12043">MALRVSSLTFVGFYPNSLIQEHPGDLEFDEVYRMIEAGSVLEDLAARYPGETDFSLSGPTSDQRGPLIAALQDAAGGLEGRERRKVGIDRCGLNLLMAFVLEAIQRVGRE</sequence>
<proteinExistence type="predicted"/>
<reference evidence="1" key="1">
    <citation type="submission" date="2022-03" db="EMBL/GenBank/DDBJ databases">
        <title>Identification of a novel bacterium isolated from mangrove sediments.</title>
        <authorList>
            <person name="Pan X."/>
        </authorList>
    </citation>
    <scope>NUCLEOTIDE SEQUENCE</scope>
    <source>
        <strain evidence="1">B2637</strain>
    </source>
</reference>
<evidence type="ECO:0000313" key="2">
    <source>
        <dbReference type="Proteomes" id="UP001162802"/>
    </source>
</evidence>
<gene>
    <name evidence="1" type="ORF">MTR65_19510</name>
</gene>
<keyword evidence="2" id="KW-1185">Reference proteome</keyword>